<evidence type="ECO:0000256" key="1">
    <source>
        <dbReference type="SAM" id="Phobius"/>
    </source>
</evidence>
<feature type="transmembrane region" description="Helical" evidence="1">
    <location>
        <begin position="12"/>
        <end position="35"/>
    </location>
</feature>
<evidence type="ECO:0000313" key="4">
    <source>
        <dbReference type="Proteomes" id="UP000677228"/>
    </source>
</evidence>
<organism evidence="2 4">
    <name type="scientific">Didymodactylos carnosus</name>
    <dbReference type="NCBI Taxonomy" id="1234261"/>
    <lineage>
        <taxon>Eukaryota</taxon>
        <taxon>Metazoa</taxon>
        <taxon>Spiralia</taxon>
        <taxon>Gnathifera</taxon>
        <taxon>Rotifera</taxon>
        <taxon>Eurotatoria</taxon>
        <taxon>Bdelloidea</taxon>
        <taxon>Philodinida</taxon>
        <taxon>Philodinidae</taxon>
        <taxon>Didymodactylos</taxon>
    </lineage>
</organism>
<comment type="caution">
    <text evidence="2">The sequence shown here is derived from an EMBL/GenBank/DDBJ whole genome shotgun (WGS) entry which is preliminary data.</text>
</comment>
<dbReference type="Proteomes" id="UP000677228">
    <property type="component" value="Unassembled WGS sequence"/>
</dbReference>
<keyword evidence="1" id="KW-0472">Membrane</keyword>
<name>A0A8S2FRQ2_9BILA</name>
<dbReference type="AlphaFoldDB" id="A0A8S2FRQ2"/>
<dbReference type="EMBL" id="CAJOBA010061927">
    <property type="protein sequence ID" value="CAF4334386.1"/>
    <property type="molecule type" value="Genomic_DNA"/>
</dbReference>
<sequence>MSYEETYEHVPLHFQIDLAIASAPTVGISMHLILFRRDFLWMSLAGYGVQGNVP</sequence>
<protein>
    <submittedName>
        <fullName evidence="2">Uncharacterized protein</fullName>
    </submittedName>
</protein>
<feature type="non-terminal residue" evidence="2">
    <location>
        <position position="1"/>
    </location>
</feature>
<evidence type="ECO:0000313" key="3">
    <source>
        <dbReference type="EMBL" id="CAF4334386.1"/>
    </source>
</evidence>
<accession>A0A8S2FRQ2</accession>
<dbReference type="Proteomes" id="UP000682733">
    <property type="component" value="Unassembled WGS sequence"/>
</dbReference>
<reference evidence="2" key="1">
    <citation type="submission" date="2021-02" db="EMBL/GenBank/DDBJ databases">
        <authorList>
            <person name="Nowell W R."/>
        </authorList>
    </citation>
    <scope>NUCLEOTIDE SEQUENCE</scope>
</reference>
<gene>
    <name evidence="2" type="ORF">OVA965_LOCUS39001</name>
    <name evidence="3" type="ORF">TMI583_LOCUS40244</name>
</gene>
<dbReference type="EMBL" id="CAJNOK010039534">
    <property type="protein sequence ID" value="CAF1545520.1"/>
    <property type="molecule type" value="Genomic_DNA"/>
</dbReference>
<proteinExistence type="predicted"/>
<evidence type="ECO:0000313" key="2">
    <source>
        <dbReference type="EMBL" id="CAF1545520.1"/>
    </source>
</evidence>
<keyword evidence="1" id="KW-1133">Transmembrane helix</keyword>
<keyword evidence="1" id="KW-0812">Transmembrane</keyword>